<protein>
    <recommendedName>
        <fullName evidence="3">NB-ARC domain-containing protein</fullName>
    </recommendedName>
</protein>
<dbReference type="Gene3D" id="3.40.50.300">
    <property type="entry name" value="P-loop containing nucleotide triphosphate hydrolases"/>
    <property type="match status" value="1"/>
</dbReference>
<reference evidence="1" key="2">
    <citation type="journal article" date="2023" name="IMA Fungus">
        <title>Comparative genomic study of the Penicillium genus elucidates a diverse pangenome and 15 lateral gene transfer events.</title>
        <authorList>
            <person name="Petersen C."/>
            <person name="Sorensen T."/>
            <person name="Nielsen M.R."/>
            <person name="Sondergaard T.E."/>
            <person name="Sorensen J.L."/>
            <person name="Fitzpatrick D.A."/>
            <person name="Frisvad J.C."/>
            <person name="Nielsen K.L."/>
        </authorList>
    </citation>
    <scope>NUCLEOTIDE SEQUENCE</scope>
    <source>
        <strain evidence="1">IBT 30069</strain>
    </source>
</reference>
<dbReference type="Proteomes" id="UP001149165">
    <property type="component" value="Unassembled WGS sequence"/>
</dbReference>
<dbReference type="SUPFAM" id="SSF48452">
    <property type="entry name" value="TPR-like"/>
    <property type="match status" value="3"/>
</dbReference>
<dbReference type="Pfam" id="PF13374">
    <property type="entry name" value="TPR_10"/>
    <property type="match status" value="1"/>
</dbReference>
<keyword evidence="2" id="KW-1185">Reference proteome</keyword>
<dbReference type="SUPFAM" id="SSF52540">
    <property type="entry name" value="P-loop containing nucleoside triphosphate hydrolases"/>
    <property type="match status" value="1"/>
</dbReference>
<organism evidence="1 2">
    <name type="scientific">Penicillium angulare</name>
    <dbReference type="NCBI Taxonomy" id="116970"/>
    <lineage>
        <taxon>Eukaryota</taxon>
        <taxon>Fungi</taxon>
        <taxon>Dikarya</taxon>
        <taxon>Ascomycota</taxon>
        <taxon>Pezizomycotina</taxon>
        <taxon>Eurotiomycetes</taxon>
        <taxon>Eurotiomycetidae</taxon>
        <taxon>Eurotiales</taxon>
        <taxon>Aspergillaceae</taxon>
        <taxon>Penicillium</taxon>
    </lineage>
</organism>
<dbReference type="PANTHER" id="PTHR46082:SF11">
    <property type="entry name" value="AAA+ ATPASE DOMAIN-CONTAINING PROTEIN-RELATED"/>
    <property type="match status" value="1"/>
</dbReference>
<evidence type="ECO:0000313" key="1">
    <source>
        <dbReference type="EMBL" id="KAJ5113389.1"/>
    </source>
</evidence>
<dbReference type="InterPro" id="IPR027417">
    <property type="entry name" value="P-loop_NTPase"/>
</dbReference>
<proteinExistence type="predicted"/>
<dbReference type="Pfam" id="PF13424">
    <property type="entry name" value="TPR_12"/>
    <property type="match status" value="2"/>
</dbReference>
<reference evidence="1" key="1">
    <citation type="submission" date="2022-11" db="EMBL/GenBank/DDBJ databases">
        <authorList>
            <person name="Petersen C."/>
        </authorList>
    </citation>
    <scope>NUCLEOTIDE SEQUENCE</scope>
    <source>
        <strain evidence="1">IBT 30069</strain>
    </source>
</reference>
<dbReference type="Gene3D" id="1.25.40.10">
    <property type="entry name" value="Tetratricopeptide repeat domain"/>
    <property type="match status" value="2"/>
</dbReference>
<name>A0A9W9G7F2_9EURO</name>
<evidence type="ECO:0008006" key="3">
    <source>
        <dbReference type="Google" id="ProtNLM"/>
    </source>
</evidence>
<dbReference type="InterPro" id="IPR011990">
    <property type="entry name" value="TPR-like_helical_dom_sf"/>
</dbReference>
<dbReference type="PANTHER" id="PTHR46082">
    <property type="entry name" value="ATP/GTP-BINDING PROTEIN-RELATED"/>
    <property type="match status" value="1"/>
</dbReference>
<comment type="caution">
    <text evidence="1">The sequence shown here is derived from an EMBL/GenBank/DDBJ whole genome shotgun (WGS) entry which is preliminary data.</text>
</comment>
<dbReference type="EMBL" id="JAPQKH010000002">
    <property type="protein sequence ID" value="KAJ5113389.1"/>
    <property type="molecule type" value="Genomic_DNA"/>
</dbReference>
<sequence>MANIAFGPGNRGLQVGGNNGQMDVHIHSAPEIPETPPSPQLCIPFPPNSDFIDRVTLSNDIHQKASRAAARVAVVGLGGIGKTQLLIQYSYRVGSESPKKWVFWIHASDTISFERGYRDIADRLKIVGRHDSSANIFQLVHDWLVDEGNGKWVLILDNMDDSRFLHETPFIGKAGPAEARPLLAYLPVSSHGSILISSRTSEAVSGIVNYGDIITVAPMDLLHATKLFRKKLEDVETKDEDIQQLAAALDCIPLAMAQAASVIQQQKERVSVRRYLENFQKSVKKIASLLEFEKGKLLQDWGTNQSILSTLKISFDQIRNSHSGAADLLSLMSFFDYQHVQVALLHMRPQNLSIATRLLRVEKFPYHEDDDTSSQSSMDCEFENNLQVLKDYSLISIHVDGKSFKMHRLVQIAMQLWLKDQDQFEKWQGKFIEVISHWFPTPRYHHHELCSLLFSHVQCAMEQRPKEKILLLKWSVISTRASLFLFLMGDTTKCIKIALSSLETVTDAMGPDHNMTIVQTSTVASIYSQLGQLDLAEKFQEQVMCKFKETHGQRHPSTLESTFWLASIHFAQGKHSEAKSTLEHILKPSEQVFGREDPFMLDLKCRLASIYRADGEIKEAQGLEMQVLKCHEESLGSADPNTFKTMRNFSSLAFIHQAHGRWEDAESLRFRALMRWEWAFGPENPHTLTAMSDIADGYMIEERWEDAECVQSAVFESRKKALGPEHLETLLTMMKLAICHSHRARWDKAEATALKAINLMKEVLGEQHPETVSSLHCLAKIYARQGRGKDAEVAGLQALESRARLSGLEDKNSLSVFASLGSFYYQQNKLEQSEALHFQVMEMAKKLGLLNRNILRNMQLHAKTLRALSRFKEADQRMTECLALQGEILGHDDPDIMVSKSFLECWRTEDMNGTQSESSAGGYFDLSQIHRLWGLVFPEQSLMDLDPSVLTLLDQVP</sequence>
<dbReference type="InterPro" id="IPR053137">
    <property type="entry name" value="NLR-like"/>
</dbReference>
<evidence type="ECO:0000313" key="2">
    <source>
        <dbReference type="Proteomes" id="UP001149165"/>
    </source>
</evidence>
<dbReference type="OrthoDB" id="1658288at2759"/>
<gene>
    <name evidence="1" type="ORF">N7456_001923</name>
</gene>
<dbReference type="AlphaFoldDB" id="A0A9W9G7F2"/>
<accession>A0A9W9G7F2</accession>